<dbReference type="InterPro" id="IPR036322">
    <property type="entry name" value="WD40_repeat_dom_sf"/>
</dbReference>
<dbReference type="InterPro" id="IPR015943">
    <property type="entry name" value="WD40/YVTN_repeat-like_dom_sf"/>
</dbReference>
<evidence type="ECO:0000256" key="3">
    <source>
        <dbReference type="PROSITE-ProRule" id="PRU00221"/>
    </source>
</evidence>
<dbReference type="PROSITE" id="PS50082">
    <property type="entry name" value="WD_REPEATS_2"/>
    <property type="match status" value="1"/>
</dbReference>
<dbReference type="EnsemblMetazoa" id="XM_021036683.2">
    <property type="protein sequence ID" value="XP_020892342.1"/>
    <property type="gene ID" value="LOC110231651"/>
</dbReference>
<keyword evidence="1 3" id="KW-0853">WD repeat</keyword>
<accession>A0A913WPZ6</accession>
<dbReference type="InterPro" id="IPR001680">
    <property type="entry name" value="WD40_rpt"/>
</dbReference>
<dbReference type="SMART" id="SM00320">
    <property type="entry name" value="WD40"/>
    <property type="match status" value="4"/>
</dbReference>
<dbReference type="KEGG" id="epa:110231651"/>
<sequence>MYVKDAPVSLKGSASLLCNNLAILKPKEKESTSFAVVHKALVCLSNVAKGGGVPSIKQISCKGEGAHSSSAVQQAKWCILPDRTVLVLASIKGVQMFDPDGMIMIFWQSLPPCEATEVYSQFSRGICAVGEKYICVGSSDGGIMVFDVPARGTGVKLQETLSTHAEPICDLVGKDSKMVSSDDTGYMIVWQAGGHFTQLSKIDGFGFPCSSLALYKEYVVGGYGTGHIRIFNLTTGKIVFEICAHAQWVNALDVAEENGLLLSVSEDTFVRVWQVNDGESPKVELKFQQNIIDTQLCGGRFLDQEGHSFGITGYDLTEVSIFSKK</sequence>
<evidence type="ECO:0000313" key="5">
    <source>
        <dbReference type="EnsemblMetazoa" id="XP_020892342.1"/>
    </source>
</evidence>
<dbReference type="InterPro" id="IPR049546">
    <property type="entry name" value="WDR54_beta_prop"/>
</dbReference>
<reference evidence="5" key="1">
    <citation type="submission" date="2022-11" db="UniProtKB">
        <authorList>
            <consortium name="EnsemblMetazoa"/>
        </authorList>
    </citation>
    <scope>IDENTIFICATION</scope>
</reference>
<evidence type="ECO:0000256" key="2">
    <source>
        <dbReference type="ARBA" id="ARBA00022737"/>
    </source>
</evidence>
<dbReference type="OMA" id="WENYICV"/>
<dbReference type="InterPro" id="IPR052234">
    <property type="entry name" value="U5_snRNP_Component"/>
</dbReference>
<dbReference type="RefSeq" id="XP_020892342.1">
    <property type="nucleotide sequence ID" value="XM_021036683.2"/>
</dbReference>
<dbReference type="GO" id="GO:0003723">
    <property type="term" value="F:RNA binding"/>
    <property type="evidence" value="ECO:0007669"/>
    <property type="project" value="TreeGrafter"/>
</dbReference>
<dbReference type="PANTHER" id="PTHR44006">
    <property type="entry name" value="U5 SMALL NUCLEAR RIBONUCLEOPROTEIN 40 KDA PROTEIN"/>
    <property type="match status" value="1"/>
</dbReference>
<organism evidence="5 6">
    <name type="scientific">Exaiptasia diaphana</name>
    <name type="common">Tropical sea anemone</name>
    <name type="synonym">Aiptasia pulchella</name>
    <dbReference type="NCBI Taxonomy" id="2652724"/>
    <lineage>
        <taxon>Eukaryota</taxon>
        <taxon>Metazoa</taxon>
        <taxon>Cnidaria</taxon>
        <taxon>Anthozoa</taxon>
        <taxon>Hexacorallia</taxon>
        <taxon>Actiniaria</taxon>
        <taxon>Aiptasiidae</taxon>
        <taxon>Exaiptasia</taxon>
    </lineage>
</organism>
<evidence type="ECO:0000256" key="1">
    <source>
        <dbReference type="ARBA" id="ARBA00022574"/>
    </source>
</evidence>
<evidence type="ECO:0000313" key="6">
    <source>
        <dbReference type="Proteomes" id="UP000887567"/>
    </source>
</evidence>
<dbReference type="PANTHER" id="PTHR44006:SF1">
    <property type="entry name" value="U5 SMALL NUCLEAR RIBONUCLEOPROTEIN 40 KDA PROTEIN"/>
    <property type="match status" value="1"/>
</dbReference>
<keyword evidence="2" id="KW-0677">Repeat</keyword>
<feature type="domain" description="WD repeat-containing protein 54 beta-propeller" evidence="4">
    <location>
        <begin position="4"/>
        <end position="323"/>
    </location>
</feature>
<dbReference type="GeneID" id="110231651"/>
<dbReference type="GO" id="GO:0071013">
    <property type="term" value="C:catalytic step 2 spliceosome"/>
    <property type="evidence" value="ECO:0007669"/>
    <property type="project" value="TreeGrafter"/>
</dbReference>
<feature type="repeat" description="WD" evidence="3">
    <location>
        <begin position="242"/>
        <end position="283"/>
    </location>
</feature>
<proteinExistence type="predicted"/>
<dbReference type="PROSITE" id="PS50294">
    <property type="entry name" value="WD_REPEATS_REGION"/>
    <property type="match status" value="1"/>
</dbReference>
<dbReference type="Proteomes" id="UP000887567">
    <property type="component" value="Unplaced"/>
</dbReference>
<keyword evidence="6" id="KW-1185">Reference proteome</keyword>
<dbReference type="AlphaFoldDB" id="A0A913WPZ6"/>
<dbReference type="Pfam" id="PF21031">
    <property type="entry name" value="WDR54"/>
    <property type="match status" value="1"/>
</dbReference>
<dbReference type="Gene3D" id="2.130.10.10">
    <property type="entry name" value="YVTN repeat-like/Quinoprotein amine dehydrogenase"/>
    <property type="match status" value="1"/>
</dbReference>
<evidence type="ECO:0000259" key="4">
    <source>
        <dbReference type="Pfam" id="PF21031"/>
    </source>
</evidence>
<dbReference type="SUPFAM" id="SSF50978">
    <property type="entry name" value="WD40 repeat-like"/>
    <property type="match status" value="1"/>
</dbReference>
<name>A0A913WPZ6_EXADI</name>
<protein>
    <recommendedName>
        <fullName evidence="4">WD repeat-containing protein 54 beta-propeller domain-containing protein</fullName>
    </recommendedName>
</protein>
<dbReference type="OrthoDB" id="756370at2759"/>